<reference evidence="1" key="1">
    <citation type="submission" date="2021-01" db="EMBL/GenBank/DDBJ databases">
        <title>Whole genome shotgun sequence of Virgisporangium aurantiacum NBRC 16421.</title>
        <authorList>
            <person name="Komaki H."/>
            <person name="Tamura T."/>
        </authorList>
    </citation>
    <scope>NUCLEOTIDE SEQUENCE</scope>
    <source>
        <strain evidence="1">NBRC 16421</strain>
    </source>
</reference>
<protein>
    <recommendedName>
        <fullName evidence="3">DUF2199 domain-containing protein</fullName>
    </recommendedName>
</protein>
<dbReference type="Proteomes" id="UP000612585">
    <property type="component" value="Unassembled WGS sequence"/>
</dbReference>
<dbReference type="EMBL" id="BOPG01000095">
    <property type="protein sequence ID" value="GIJ63462.1"/>
    <property type="molecule type" value="Genomic_DNA"/>
</dbReference>
<comment type="caution">
    <text evidence="1">The sequence shown here is derived from an EMBL/GenBank/DDBJ whole genome shotgun (WGS) entry which is preliminary data.</text>
</comment>
<keyword evidence="2" id="KW-1185">Reference proteome</keyword>
<proteinExistence type="predicted"/>
<evidence type="ECO:0000313" key="2">
    <source>
        <dbReference type="Proteomes" id="UP000612585"/>
    </source>
</evidence>
<gene>
    <name evidence="1" type="ORF">Vau01_109780</name>
</gene>
<accession>A0A8J4E975</accession>
<evidence type="ECO:0008006" key="3">
    <source>
        <dbReference type="Google" id="ProtNLM"/>
    </source>
</evidence>
<organism evidence="1 2">
    <name type="scientific">Virgisporangium aurantiacum</name>
    <dbReference type="NCBI Taxonomy" id="175570"/>
    <lineage>
        <taxon>Bacteria</taxon>
        <taxon>Bacillati</taxon>
        <taxon>Actinomycetota</taxon>
        <taxon>Actinomycetes</taxon>
        <taxon>Micromonosporales</taxon>
        <taxon>Micromonosporaceae</taxon>
        <taxon>Virgisporangium</taxon>
    </lineage>
</organism>
<dbReference type="Pfam" id="PF09965">
    <property type="entry name" value="DUF2199"/>
    <property type="match status" value="1"/>
</dbReference>
<evidence type="ECO:0000313" key="1">
    <source>
        <dbReference type="EMBL" id="GIJ63462.1"/>
    </source>
</evidence>
<name>A0A8J4E975_9ACTN</name>
<sequence>MPTDTCSTCGRDLDLHDRHVRYTLPDPVVDSAEQEAASGTWLSHGTARDSVMMYVPAVGAFVRALLPIRLAEGHTLTYGVWLGVDPRELRSIIDVWWKPEYRDLRLRGRLANAIQPWGLLGSPVDTVVRDPDETPYCDHSDDPDLDHVLRSEWPHDVIPDTS</sequence>
<dbReference type="RefSeq" id="WP_204010025.1">
    <property type="nucleotide sequence ID" value="NZ_BOPG01000095.1"/>
</dbReference>
<dbReference type="InterPro" id="IPR018697">
    <property type="entry name" value="DUF2199"/>
</dbReference>
<dbReference type="AlphaFoldDB" id="A0A8J4E975"/>